<dbReference type="GO" id="GO:0030313">
    <property type="term" value="C:cell envelope"/>
    <property type="evidence" value="ECO:0007669"/>
    <property type="project" value="UniProtKB-SubCell"/>
</dbReference>
<comment type="subcellular location">
    <subcellularLocation>
        <location evidence="1">Cell envelope</location>
    </subcellularLocation>
</comment>
<protein>
    <recommendedName>
        <fullName evidence="4">Imelysin-like domain-containing protein</fullName>
    </recommendedName>
</protein>
<evidence type="ECO:0000256" key="3">
    <source>
        <dbReference type="SAM" id="SignalP"/>
    </source>
</evidence>
<evidence type="ECO:0000256" key="2">
    <source>
        <dbReference type="ARBA" id="ARBA00022729"/>
    </source>
</evidence>
<keyword evidence="6" id="KW-1185">Reference proteome</keyword>
<dbReference type="Pfam" id="PF09375">
    <property type="entry name" value="Peptidase_M75"/>
    <property type="match status" value="1"/>
</dbReference>
<dbReference type="Gene3D" id="1.20.1420.20">
    <property type="entry name" value="M75 peptidase, HXXE motif"/>
    <property type="match status" value="1"/>
</dbReference>
<evidence type="ECO:0000259" key="4">
    <source>
        <dbReference type="Pfam" id="PF09375"/>
    </source>
</evidence>
<accession>A0AA37W4J4</accession>
<evidence type="ECO:0000313" key="6">
    <source>
        <dbReference type="Proteomes" id="UP001161389"/>
    </source>
</evidence>
<feature type="domain" description="Imelysin-like" evidence="4">
    <location>
        <begin position="39"/>
        <end position="327"/>
    </location>
</feature>
<dbReference type="InterPro" id="IPR018976">
    <property type="entry name" value="Imelysin-like"/>
</dbReference>
<gene>
    <name evidence="5" type="ORF">GCM10007876_02480</name>
</gene>
<feature type="chain" id="PRO_5041261138" description="Imelysin-like domain-containing protein" evidence="3">
    <location>
        <begin position="25"/>
        <end position="357"/>
    </location>
</feature>
<keyword evidence="2 3" id="KW-0732">Signal</keyword>
<dbReference type="AlphaFoldDB" id="A0AA37W4J4"/>
<organism evidence="5 6">
    <name type="scientific">Litoribrevibacter albus</name>
    <dbReference type="NCBI Taxonomy" id="1473156"/>
    <lineage>
        <taxon>Bacteria</taxon>
        <taxon>Pseudomonadati</taxon>
        <taxon>Pseudomonadota</taxon>
        <taxon>Gammaproteobacteria</taxon>
        <taxon>Oceanospirillales</taxon>
        <taxon>Oceanospirillaceae</taxon>
        <taxon>Litoribrevibacter</taxon>
    </lineage>
</organism>
<reference evidence="5" key="1">
    <citation type="journal article" date="2014" name="Int. J. Syst. Evol. Microbiol.">
        <title>Complete genome sequence of Corynebacterium casei LMG S-19264T (=DSM 44701T), isolated from a smear-ripened cheese.</title>
        <authorList>
            <consortium name="US DOE Joint Genome Institute (JGI-PGF)"/>
            <person name="Walter F."/>
            <person name="Albersmeier A."/>
            <person name="Kalinowski J."/>
            <person name="Ruckert C."/>
        </authorList>
    </citation>
    <scope>NUCLEOTIDE SEQUENCE</scope>
    <source>
        <strain evidence="5">NBRC 110071</strain>
    </source>
</reference>
<dbReference type="InterPro" id="IPR038352">
    <property type="entry name" value="Imelysin_sf"/>
</dbReference>
<evidence type="ECO:0000313" key="5">
    <source>
        <dbReference type="EMBL" id="GLQ29770.1"/>
    </source>
</evidence>
<evidence type="ECO:0000256" key="1">
    <source>
        <dbReference type="ARBA" id="ARBA00004196"/>
    </source>
</evidence>
<dbReference type="CDD" id="cd14659">
    <property type="entry name" value="Imelysin-like_IPPA"/>
    <property type="match status" value="1"/>
</dbReference>
<dbReference type="RefSeq" id="WP_284377815.1">
    <property type="nucleotide sequence ID" value="NZ_BSNM01000002.1"/>
</dbReference>
<comment type="caution">
    <text evidence="5">The sequence shown here is derived from an EMBL/GenBank/DDBJ whole genome shotgun (WGS) entry which is preliminary data.</text>
</comment>
<proteinExistence type="predicted"/>
<dbReference type="InterPro" id="IPR034984">
    <property type="entry name" value="Imelysin-like_IPPA"/>
</dbReference>
<dbReference type="Proteomes" id="UP001161389">
    <property type="component" value="Unassembled WGS sequence"/>
</dbReference>
<sequence length="357" mass="39423">MPKYKWMISKVGLFLALVSSGVSASDWQPTVETVTKEVIRPGYAHLASSFEALGKQADGFCTQPSEASYQQVQAAWKEAILAWMGVSWIHFGPISSGSARFDIQIWPIRKGITHKKVQSLLANTQLSTEDVDKSGVSVRGLTGSEYLLFSGSGGQLAQYQDESAKNRCIILGQAIANGHKSALALSKAWQTEEVISPFKQGVDMLDQAKEFESSASIVWNALLSEIEFIQLRKLEGPVNPHAKKAKPTQAESWRSEHSFNNIKHGLESLKQLYVLGFQKAIASQSAEMNTKVIQGFDQLIAEVAGFEQPMVLMLKDSSGRDRLKAYDRKVHEFYSFLRNDVTPLTGFVLGFNANDGD</sequence>
<name>A0AA37W4J4_9GAMM</name>
<dbReference type="EMBL" id="BSNM01000002">
    <property type="protein sequence ID" value="GLQ29770.1"/>
    <property type="molecule type" value="Genomic_DNA"/>
</dbReference>
<feature type="signal peptide" evidence="3">
    <location>
        <begin position="1"/>
        <end position="24"/>
    </location>
</feature>
<reference evidence="5" key="2">
    <citation type="submission" date="2023-01" db="EMBL/GenBank/DDBJ databases">
        <title>Draft genome sequence of Litoribrevibacter albus strain NBRC 110071.</title>
        <authorList>
            <person name="Sun Q."/>
            <person name="Mori K."/>
        </authorList>
    </citation>
    <scope>NUCLEOTIDE SEQUENCE</scope>
    <source>
        <strain evidence="5">NBRC 110071</strain>
    </source>
</reference>